<dbReference type="Proteomes" id="UP001633002">
    <property type="component" value="Unassembled WGS sequence"/>
</dbReference>
<feature type="compositionally biased region" description="Basic and acidic residues" evidence="1">
    <location>
        <begin position="136"/>
        <end position="151"/>
    </location>
</feature>
<gene>
    <name evidence="2" type="ORF">R1sor_022574</name>
</gene>
<dbReference type="EMBL" id="JBJQOH010000007">
    <property type="protein sequence ID" value="KAL3679618.1"/>
    <property type="molecule type" value="Genomic_DNA"/>
</dbReference>
<comment type="caution">
    <text evidence="2">The sequence shown here is derived from an EMBL/GenBank/DDBJ whole genome shotgun (WGS) entry which is preliminary data.</text>
</comment>
<feature type="compositionally biased region" description="Basic residues" evidence="1">
    <location>
        <begin position="24"/>
        <end position="34"/>
    </location>
</feature>
<evidence type="ECO:0000313" key="2">
    <source>
        <dbReference type="EMBL" id="KAL3679618.1"/>
    </source>
</evidence>
<accession>A0ABD3GK87</accession>
<feature type="region of interest" description="Disordered" evidence="1">
    <location>
        <begin position="136"/>
        <end position="159"/>
    </location>
</feature>
<name>A0ABD3GK87_9MARC</name>
<keyword evidence="3" id="KW-1185">Reference proteome</keyword>
<dbReference type="AlphaFoldDB" id="A0ABD3GK87"/>
<evidence type="ECO:0000313" key="3">
    <source>
        <dbReference type="Proteomes" id="UP001633002"/>
    </source>
</evidence>
<proteinExistence type="predicted"/>
<feature type="region of interest" description="Disordered" evidence="1">
    <location>
        <begin position="462"/>
        <end position="557"/>
    </location>
</feature>
<feature type="compositionally biased region" description="Low complexity" evidence="1">
    <location>
        <begin position="530"/>
        <end position="539"/>
    </location>
</feature>
<organism evidence="2 3">
    <name type="scientific">Riccia sorocarpa</name>
    <dbReference type="NCBI Taxonomy" id="122646"/>
    <lineage>
        <taxon>Eukaryota</taxon>
        <taxon>Viridiplantae</taxon>
        <taxon>Streptophyta</taxon>
        <taxon>Embryophyta</taxon>
        <taxon>Marchantiophyta</taxon>
        <taxon>Marchantiopsida</taxon>
        <taxon>Marchantiidae</taxon>
        <taxon>Marchantiales</taxon>
        <taxon>Ricciaceae</taxon>
        <taxon>Riccia</taxon>
    </lineage>
</organism>
<feature type="compositionally biased region" description="Polar residues" evidence="1">
    <location>
        <begin position="1"/>
        <end position="13"/>
    </location>
</feature>
<protein>
    <submittedName>
        <fullName evidence="2">Uncharacterized protein</fullName>
    </submittedName>
</protein>
<feature type="region of interest" description="Disordered" evidence="1">
    <location>
        <begin position="1"/>
        <end position="55"/>
    </location>
</feature>
<sequence length="628" mass="71380">MSEPSDISENTGDLQPVDVVGKGKDRRPKGHTVKKAISPSVKTRAQAKRQPKRLSNDTMSIQDAERTLQVLSTSLSEYKVLLGDKVYSELEESRKKTATKGWYSDNMTVAAGAYIMSFSEVMAAQKELVSMEKDMEANGKPWSESKKKQAVEGDTTLAQQDKGKKEIKVEVDVDRIKAFASASIPRDLKIKLLRVHYCSDPAVRASFHHPSGNDLDNDIRPWLHQWAMWAMLETYCLNMLSSCVAIQGGVVTEEMAVEEEDKFIKHFDAYRQQFWKTVWNSGKNDRHLIIDGRRAKRLFFRYAVWVRVFEILPACFSLWRKPPIDPHSMYSNDDAFTRSWDDMADWEKANCPFYLEQTEDPTGVSSLFNDWEGHCFERLQELKQSEAALKAASGDPDSIPTLTADLKLAEEKLPHVYDPRKLQNLSDDECLEQAKALEPRADQVVTTFTKLKRKKEELTPKTPIVEIQPEQAEQIPPTIDGLTYSTPAPRRSARKPMKKKDEDNEPSTEPRQEPSTTATTGPVEVEVEVNDVPVVQPEPTQEIRNQKRLKKKPAESKDFANGEFREDLQFEMEDKWVAVRANLLEVIVSLKSKKQGGRTRVIVPALEAISGICKRLESWLEGDQDHSP</sequence>
<evidence type="ECO:0000256" key="1">
    <source>
        <dbReference type="SAM" id="MobiDB-lite"/>
    </source>
</evidence>
<reference evidence="2 3" key="1">
    <citation type="submission" date="2024-09" db="EMBL/GenBank/DDBJ databases">
        <title>Chromosome-scale assembly of Riccia sorocarpa.</title>
        <authorList>
            <person name="Paukszto L."/>
        </authorList>
    </citation>
    <scope>NUCLEOTIDE SEQUENCE [LARGE SCALE GENOMIC DNA]</scope>
    <source>
        <strain evidence="2">LP-2024</strain>
        <tissue evidence="2">Aerial parts of the thallus</tissue>
    </source>
</reference>
<feature type="compositionally biased region" description="Polar residues" evidence="1">
    <location>
        <begin position="507"/>
        <end position="520"/>
    </location>
</feature>